<evidence type="ECO:0000313" key="1">
    <source>
        <dbReference type="EMBL" id="NXU61775.1"/>
    </source>
</evidence>
<feature type="non-terminal residue" evidence="1">
    <location>
        <position position="1"/>
    </location>
</feature>
<keyword evidence="2" id="KW-1185">Reference proteome</keyword>
<gene>
    <name evidence="1" type="primary">Vps13b</name>
    <name evidence="1" type="ORF">HORVUL_R10939</name>
</gene>
<accession>A0A7L3M573</accession>
<dbReference type="InterPro" id="IPR039782">
    <property type="entry name" value="VPS13B"/>
</dbReference>
<comment type="caution">
    <text evidence="1">The sequence shown here is derived from an EMBL/GenBank/DDBJ whole genome shotgun (WGS) entry which is preliminary data.</text>
</comment>
<dbReference type="OrthoDB" id="445152at2759"/>
<reference evidence="1 2" key="1">
    <citation type="submission" date="2019-09" db="EMBL/GenBank/DDBJ databases">
        <title>Bird 10,000 Genomes (B10K) Project - Family phase.</title>
        <authorList>
            <person name="Zhang G."/>
        </authorList>
    </citation>
    <scope>NUCLEOTIDE SEQUENCE [LARGE SCALE GENOMIC DNA]</scope>
    <source>
        <strain evidence="1">B10K-DU-029-69</strain>
        <tissue evidence="1">Muscle</tissue>
    </source>
</reference>
<organism evidence="1 2">
    <name type="scientific">Horornis vulcanius</name>
    <dbReference type="NCBI Taxonomy" id="2585811"/>
    <lineage>
        <taxon>Eukaryota</taxon>
        <taxon>Metazoa</taxon>
        <taxon>Chordata</taxon>
        <taxon>Craniata</taxon>
        <taxon>Vertebrata</taxon>
        <taxon>Euteleostomi</taxon>
        <taxon>Archelosauria</taxon>
        <taxon>Archosauria</taxon>
        <taxon>Dinosauria</taxon>
        <taxon>Saurischia</taxon>
        <taxon>Theropoda</taxon>
        <taxon>Coelurosauria</taxon>
        <taxon>Aves</taxon>
        <taxon>Neognathae</taxon>
        <taxon>Neoaves</taxon>
        <taxon>Telluraves</taxon>
        <taxon>Australaves</taxon>
        <taxon>Passeriformes</taxon>
        <taxon>Sylvioidea</taxon>
        <taxon>Scotocercidae</taxon>
        <taxon>Horornis</taxon>
    </lineage>
</organism>
<name>A0A7L3M573_9PASS</name>
<evidence type="ECO:0000313" key="2">
    <source>
        <dbReference type="Proteomes" id="UP000558460"/>
    </source>
</evidence>
<proteinExistence type="predicted"/>
<dbReference type="EMBL" id="VZUA01027578">
    <property type="protein sequence ID" value="NXU61775.1"/>
    <property type="molecule type" value="Genomic_DNA"/>
</dbReference>
<dbReference type="AlphaFoldDB" id="A0A7L3M573"/>
<feature type="non-terminal residue" evidence="1">
    <location>
        <position position="416"/>
    </location>
</feature>
<dbReference type="PANTHER" id="PTHR12517:SF0">
    <property type="entry name" value="INTERMEMBRANE LIPID TRANSFER PROTEIN VPS13B"/>
    <property type="match status" value="1"/>
</dbReference>
<dbReference type="PANTHER" id="PTHR12517">
    <property type="entry name" value="VACUOLAR PROTEIN SORTING-ASSOCIATED PROTEIN 13B"/>
    <property type="match status" value="1"/>
</dbReference>
<protein>
    <submittedName>
        <fullName evidence="1">VP13B protein</fullName>
    </submittedName>
</protein>
<dbReference type="Proteomes" id="UP000558460">
    <property type="component" value="Unassembled WGS sequence"/>
</dbReference>
<sequence>MFISQLSLAAFDDITNHKVSSELLRLTADNVFLHMAPATSSLSQEFQQGSVEGLPHKSNFHFAVLLCQEEKHETAQWSRMNNLIVCNKDLESYKENCFIKLCIAFSEEENFMFHINDLSFELKPARLYVEDTFVYYIKTLFDTYLPENKTACKSVNASDTALIVPEQVREHARALVKPVKLRKLKIQPVNLLVSIHASLKLYIASDHTPLSFSVFERGPIFTTARQLVHALAMHYAAGALFRAGWVVGSLEILGSPASLVRSIGNGIADFFRLPYEGLTRGPGAFVSGVSRGTTSFVKHISKGTLTSITNLATSLARNMDRLSLDEEHYNRQEEWRRQLPESLGEGLRQGLSRLGISLLGNVLLNIKLGDNTAQASAGHKARGVISGVGKGIMGVFTKPIGGAAELVSQTGYGEFH</sequence>